<dbReference type="Gene3D" id="3.30.710.10">
    <property type="entry name" value="Potassium Channel Kv1.1, Chain A"/>
    <property type="match status" value="1"/>
</dbReference>
<dbReference type="InterPro" id="IPR011705">
    <property type="entry name" value="BACK"/>
</dbReference>
<reference key="1">
    <citation type="journal article" date="2019" name="Genes (Basel)">
        <title>A High-Quality De novo Genome Assembly from a Single Mosquito Using PacBio Sequencing.</title>
        <authorList>
            <person name="Kingan S.B."/>
            <person name="Heaton H."/>
            <person name="Cudini J."/>
            <person name="Lambert C.C."/>
            <person name="Baybayan P."/>
            <person name="Galvin B.D."/>
            <person name="Durbin R."/>
            <person name="Korlach J."/>
            <person name="Lawniczak M.K.N."/>
        </authorList>
    </citation>
    <scope>NUCLEOTIDE SEQUENCE [LARGE SCALE GENOMIC DNA]</scope>
    <source>
        <strain>Mali-NIH</strain>
    </source>
</reference>
<dbReference type="AlphaFoldDB" id="A0A6E8VSA4"/>
<proteinExistence type="predicted"/>
<dbReference type="PANTHER" id="PTHR46306:SF1">
    <property type="entry name" value="BTB_POZ DOMAIN-CONTAINING PROTEIN 9"/>
    <property type="match status" value="1"/>
</dbReference>
<dbReference type="SUPFAM" id="SSF54695">
    <property type="entry name" value="POZ domain"/>
    <property type="match status" value="1"/>
</dbReference>
<dbReference type="FunFam" id="3.30.710.10:FF:000042">
    <property type="entry name" value="BTB/POZ domain-containing protein 9"/>
    <property type="match status" value="1"/>
</dbReference>
<dbReference type="VEuPathDB" id="VectorBase:ACMO_002323"/>
<keyword evidence="3" id="KW-1185">Reference proteome</keyword>
<dbReference type="Proteomes" id="UP001105220">
    <property type="component" value="Unplaced"/>
</dbReference>
<protein>
    <submittedName>
        <fullName evidence="2">BTB domain-containing protein</fullName>
    </submittedName>
</protein>
<dbReference type="InterPro" id="IPR052407">
    <property type="entry name" value="BTB_POZ_domain_cont_9"/>
</dbReference>
<dbReference type="VEuPathDB" id="VectorBase:ACON2_038598"/>
<evidence type="ECO:0000313" key="3">
    <source>
        <dbReference type="Proteomes" id="UP001105220"/>
    </source>
</evidence>
<dbReference type="SMART" id="SM00225">
    <property type="entry name" value="BTB"/>
    <property type="match status" value="1"/>
</dbReference>
<dbReference type="GO" id="GO:0008344">
    <property type="term" value="P:adult locomotory behavior"/>
    <property type="evidence" value="ECO:0007669"/>
    <property type="project" value="TreeGrafter"/>
</dbReference>
<dbReference type="VEuPathDB" id="VectorBase:ACON006870"/>
<name>A0A6E8VSA4_ANOCL</name>
<evidence type="ECO:0000259" key="1">
    <source>
        <dbReference type="PROSITE" id="PS50097"/>
    </source>
</evidence>
<dbReference type="GO" id="GO:0050804">
    <property type="term" value="P:modulation of chemical synaptic transmission"/>
    <property type="evidence" value="ECO:0007669"/>
    <property type="project" value="TreeGrafter"/>
</dbReference>
<dbReference type="PROSITE" id="PS50097">
    <property type="entry name" value="BTB"/>
    <property type="match status" value="1"/>
</dbReference>
<reference evidence="2" key="2">
    <citation type="submission" date="2020-05" db="UniProtKB">
        <authorList>
            <consortium name="EnsemblMetazoa"/>
        </authorList>
    </citation>
    <scope>IDENTIFICATION</scope>
    <source>
        <strain evidence="2">Ngousso</strain>
    </source>
</reference>
<feature type="domain" description="BTB" evidence="1">
    <location>
        <begin position="27"/>
        <end position="93"/>
    </location>
</feature>
<dbReference type="GO" id="GO:0048512">
    <property type="term" value="P:circadian behavior"/>
    <property type="evidence" value="ECO:0007669"/>
    <property type="project" value="TreeGrafter"/>
</dbReference>
<dbReference type="InterPro" id="IPR011333">
    <property type="entry name" value="SKP1/BTB/POZ_sf"/>
</dbReference>
<accession>A0A6E8VSA4</accession>
<dbReference type="Pfam" id="PF07707">
    <property type="entry name" value="BACK"/>
    <property type="match status" value="1"/>
</dbReference>
<organism evidence="2 3">
    <name type="scientific">Anopheles coluzzii</name>
    <name type="common">African malaria mosquito</name>
    <dbReference type="NCBI Taxonomy" id="1518534"/>
    <lineage>
        <taxon>Eukaryota</taxon>
        <taxon>Metazoa</taxon>
        <taxon>Ecdysozoa</taxon>
        <taxon>Arthropoda</taxon>
        <taxon>Hexapoda</taxon>
        <taxon>Insecta</taxon>
        <taxon>Pterygota</taxon>
        <taxon>Neoptera</taxon>
        <taxon>Endopterygota</taxon>
        <taxon>Diptera</taxon>
        <taxon>Nematocera</taxon>
        <taxon>Culicoidea</taxon>
        <taxon>Culicidae</taxon>
        <taxon>Anophelinae</taxon>
        <taxon>Anopheles</taxon>
    </lineage>
</organism>
<dbReference type="GO" id="GO:0005737">
    <property type="term" value="C:cytoplasm"/>
    <property type="evidence" value="ECO:0007669"/>
    <property type="project" value="TreeGrafter"/>
</dbReference>
<dbReference type="InterPro" id="IPR000210">
    <property type="entry name" value="BTB/POZ_dom"/>
</dbReference>
<dbReference type="SMART" id="SM00875">
    <property type="entry name" value="BACK"/>
    <property type="match status" value="1"/>
</dbReference>
<evidence type="ECO:0000313" key="2">
    <source>
        <dbReference type="EnsemblMetazoa" id="ACON006870-PA"/>
    </source>
</evidence>
<dbReference type="Gene3D" id="1.25.40.420">
    <property type="match status" value="1"/>
</dbReference>
<sequence>MISTSMIDHSDQVLVCLGELCTSVDYSDVTFLVQNEQIPAHRAILAARSEYFRALLYGGLKESNQSKITLDVSSTAFKQLLRYIYTGSSELKDMEVDDILTLLGLVHQYGITAFVKAISDYLYGVLTVANVFTIADEARLLDLAELADKCYEFMDGNACSVIKHDSLSNLSFDTLVMVLGRERFKHIEEIEIFQAVHKRCQNNDVAEGEKKFLYEKVQYSAIPRNNLLQIVRPTSVVNSEHLLNIISIQDGIGLHPYQPPPGKSKFNGKNGFD</sequence>
<dbReference type="Pfam" id="PF00651">
    <property type="entry name" value="BTB"/>
    <property type="match status" value="1"/>
</dbReference>
<dbReference type="EnsemblMetazoa" id="ACON006870-RA">
    <property type="protein sequence ID" value="ACON006870-PA"/>
    <property type="gene ID" value="ACON006870"/>
</dbReference>
<dbReference type="PANTHER" id="PTHR46306">
    <property type="entry name" value="BTB/POZ DOMAIN-CONTAINING PROTEIN 9"/>
    <property type="match status" value="1"/>
</dbReference>